<evidence type="ECO:0000313" key="13">
    <source>
        <dbReference type="Proteomes" id="UP000095287"/>
    </source>
</evidence>
<sequence length="453" mass="49507">MMLITAGIGVIFNIVMGLVLHFGKAGHSHFGISHSHDSDDHSHDHGHQHGHSHSNINVRAAFIHVIGDLVQSVGVLIAAVIIKFTKWEMADPLCTFLFSVLVLLTTTTVLRDTLGVIMEATPRHIKLENVENDLMQIKGVQGVHSLRIWSLTLDKTACSVHLDTADSAVANTVVLEANRVLKMNYGVKFITVQLGRIAKVGHNNFTQILFYTLLCRAEKCLIFVSFLTVFFIACELVGGYIAHSIAIMTDAFHMISDLTSFIVSLIAIRLAKRAPSSKHSYGLLRAEILGALMSILIIWVLTGILLYMAIIRVVRNDLEVDADMMLITAGIGVIFNIVMGLVLHFGKAGHSHFGISHSHDSVSPVLQQAEQSVGLLQEGRSGAAEASSLRSRGKAITFFFNTGSLRVVSFSSRRDRRPPLGALVASVFSTEKSMTKHSTRVCSSVDPIQSHSF</sequence>
<evidence type="ECO:0000313" key="14">
    <source>
        <dbReference type="WBParaSite" id="L893_g16263.t1"/>
    </source>
</evidence>
<organism evidence="13 14">
    <name type="scientific">Steinernema glaseri</name>
    <dbReference type="NCBI Taxonomy" id="37863"/>
    <lineage>
        <taxon>Eukaryota</taxon>
        <taxon>Metazoa</taxon>
        <taxon>Ecdysozoa</taxon>
        <taxon>Nematoda</taxon>
        <taxon>Chromadorea</taxon>
        <taxon>Rhabditida</taxon>
        <taxon>Tylenchina</taxon>
        <taxon>Panagrolaimomorpha</taxon>
        <taxon>Strongyloidoidea</taxon>
        <taxon>Steinernematidae</taxon>
        <taxon>Steinernema</taxon>
    </lineage>
</organism>
<dbReference type="PANTHER" id="PTHR11562">
    <property type="entry name" value="CATION EFFLUX PROTEIN/ ZINC TRANSPORTER"/>
    <property type="match status" value="1"/>
</dbReference>
<keyword evidence="5" id="KW-0864">Zinc transport</keyword>
<reference evidence="14" key="1">
    <citation type="submission" date="2016-11" db="UniProtKB">
        <authorList>
            <consortium name="WormBaseParasite"/>
        </authorList>
    </citation>
    <scope>IDENTIFICATION</scope>
</reference>
<feature type="compositionally biased region" description="Basic and acidic residues" evidence="9">
    <location>
        <begin position="34"/>
        <end position="47"/>
    </location>
</feature>
<dbReference type="NCBIfam" id="TIGR01297">
    <property type="entry name" value="CDF"/>
    <property type="match status" value="2"/>
</dbReference>
<feature type="transmembrane region" description="Helical" evidence="10">
    <location>
        <begin position="251"/>
        <end position="271"/>
    </location>
</feature>
<feature type="transmembrane region" description="Helical" evidence="10">
    <location>
        <begin position="96"/>
        <end position="117"/>
    </location>
</feature>
<dbReference type="InterPro" id="IPR058533">
    <property type="entry name" value="Cation_efflux_TM"/>
</dbReference>
<feature type="domain" description="Cation efflux protein transmembrane" evidence="11">
    <location>
        <begin position="1"/>
        <end position="118"/>
    </location>
</feature>
<keyword evidence="13" id="KW-1185">Reference proteome</keyword>
<evidence type="ECO:0000256" key="4">
    <source>
        <dbReference type="ARBA" id="ARBA00022692"/>
    </source>
</evidence>
<proteinExistence type="inferred from homology"/>
<evidence type="ECO:0000256" key="7">
    <source>
        <dbReference type="ARBA" id="ARBA00023065"/>
    </source>
</evidence>
<dbReference type="WBParaSite" id="L893_g16263.t1">
    <property type="protein sequence ID" value="L893_g16263.t1"/>
    <property type="gene ID" value="L893_g16263"/>
</dbReference>
<keyword evidence="3" id="KW-0813">Transport</keyword>
<feature type="domain" description="Cation efflux protein transmembrane" evidence="11">
    <location>
        <begin position="222"/>
        <end position="362"/>
    </location>
</feature>
<feature type="transmembrane region" description="Helical" evidence="10">
    <location>
        <begin position="283"/>
        <end position="310"/>
    </location>
</feature>
<evidence type="ECO:0000256" key="9">
    <source>
        <dbReference type="SAM" id="MobiDB-lite"/>
    </source>
</evidence>
<feature type="transmembrane region" description="Helical" evidence="10">
    <location>
        <begin position="322"/>
        <end position="343"/>
    </location>
</feature>
<dbReference type="Pfam" id="PF01545">
    <property type="entry name" value="Cation_efflux"/>
    <property type="match status" value="2"/>
</dbReference>
<feature type="transmembrane region" description="Helical" evidence="10">
    <location>
        <begin position="61"/>
        <end position="84"/>
    </location>
</feature>
<dbReference type="Gene3D" id="1.20.1510.10">
    <property type="entry name" value="Cation efflux protein transmembrane domain"/>
    <property type="match status" value="2"/>
</dbReference>
<keyword evidence="5" id="KW-0862">Zinc</keyword>
<evidence type="ECO:0000259" key="12">
    <source>
        <dbReference type="Pfam" id="PF16916"/>
    </source>
</evidence>
<feature type="transmembrane region" description="Helical" evidence="10">
    <location>
        <begin position="220"/>
        <end position="245"/>
    </location>
</feature>
<feature type="region of interest" description="Disordered" evidence="9">
    <location>
        <begin position="33"/>
        <end position="52"/>
    </location>
</feature>
<protein>
    <submittedName>
        <fullName evidence="14">Zinc transporter 2</fullName>
    </submittedName>
</protein>
<dbReference type="InterPro" id="IPR027469">
    <property type="entry name" value="Cation_efflux_TMD_sf"/>
</dbReference>
<dbReference type="Proteomes" id="UP000095287">
    <property type="component" value="Unplaced"/>
</dbReference>
<dbReference type="InterPro" id="IPR002524">
    <property type="entry name" value="Cation_efflux"/>
</dbReference>
<evidence type="ECO:0000256" key="10">
    <source>
        <dbReference type="SAM" id="Phobius"/>
    </source>
</evidence>
<evidence type="ECO:0000256" key="1">
    <source>
        <dbReference type="ARBA" id="ARBA00004141"/>
    </source>
</evidence>
<feature type="transmembrane region" description="Helical" evidence="10">
    <location>
        <begin position="6"/>
        <end position="23"/>
    </location>
</feature>
<feature type="domain" description="Cation efflux protein cytoplasmic" evidence="12">
    <location>
        <begin position="122"/>
        <end position="194"/>
    </location>
</feature>
<dbReference type="InterPro" id="IPR050681">
    <property type="entry name" value="CDF/SLC30A"/>
</dbReference>
<dbReference type="Pfam" id="PF16916">
    <property type="entry name" value="ZT_dimer"/>
    <property type="match status" value="1"/>
</dbReference>
<evidence type="ECO:0000256" key="2">
    <source>
        <dbReference type="ARBA" id="ARBA00008873"/>
    </source>
</evidence>
<dbReference type="AlphaFoldDB" id="A0A1I7YH20"/>
<dbReference type="GO" id="GO:0005886">
    <property type="term" value="C:plasma membrane"/>
    <property type="evidence" value="ECO:0007669"/>
    <property type="project" value="TreeGrafter"/>
</dbReference>
<evidence type="ECO:0000259" key="11">
    <source>
        <dbReference type="Pfam" id="PF01545"/>
    </source>
</evidence>
<keyword evidence="7" id="KW-0406">Ion transport</keyword>
<evidence type="ECO:0000256" key="8">
    <source>
        <dbReference type="ARBA" id="ARBA00023136"/>
    </source>
</evidence>
<evidence type="ECO:0000256" key="5">
    <source>
        <dbReference type="ARBA" id="ARBA00022906"/>
    </source>
</evidence>
<comment type="similarity">
    <text evidence="2">Belongs to the cation diffusion facilitator (CDF) transporter (TC 2.A.4) family. SLC30A subfamily.</text>
</comment>
<comment type="subcellular location">
    <subcellularLocation>
        <location evidence="1">Membrane</location>
        <topology evidence="1">Multi-pass membrane protein</topology>
    </subcellularLocation>
</comment>
<keyword evidence="6 10" id="KW-1133">Transmembrane helix</keyword>
<dbReference type="GO" id="GO:0010043">
    <property type="term" value="P:response to zinc ion"/>
    <property type="evidence" value="ECO:0007669"/>
    <property type="project" value="TreeGrafter"/>
</dbReference>
<dbReference type="SUPFAM" id="SSF161111">
    <property type="entry name" value="Cation efflux protein transmembrane domain-like"/>
    <property type="match status" value="2"/>
</dbReference>
<dbReference type="PANTHER" id="PTHR11562:SF84">
    <property type="entry name" value="LD05335P"/>
    <property type="match status" value="1"/>
</dbReference>
<dbReference type="GO" id="GO:0005385">
    <property type="term" value="F:zinc ion transmembrane transporter activity"/>
    <property type="evidence" value="ECO:0007669"/>
    <property type="project" value="TreeGrafter"/>
</dbReference>
<keyword evidence="4 10" id="KW-0812">Transmembrane</keyword>
<name>A0A1I7YH20_9BILA</name>
<accession>A0A1I7YH20</accession>
<dbReference type="InterPro" id="IPR027470">
    <property type="entry name" value="Cation_efflux_CTD"/>
</dbReference>
<evidence type="ECO:0000256" key="3">
    <source>
        <dbReference type="ARBA" id="ARBA00022448"/>
    </source>
</evidence>
<keyword evidence="8 10" id="KW-0472">Membrane</keyword>
<evidence type="ECO:0000256" key="6">
    <source>
        <dbReference type="ARBA" id="ARBA00022989"/>
    </source>
</evidence>